<keyword evidence="1" id="KW-0472">Membrane</keyword>
<evidence type="ECO:0000256" key="1">
    <source>
        <dbReference type="SAM" id="Phobius"/>
    </source>
</evidence>
<dbReference type="EMBL" id="CAFBMX010000009">
    <property type="protein sequence ID" value="CAB4939915.1"/>
    <property type="molecule type" value="Genomic_DNA"/>
</dbReference>
<name>A0A6J7J9H7_9ZZZZ</name>
<organism evidence="2">
    <name type="scientific">freshwater metagenome</name>
    <dbReference type="NCBI Taxonomy" id="449393"/>
    <lineage>
        <taxon>unclassified sequences</taxon>
        <taxon>metagenomes</taxon>
        <taxon>ecological metagenomes</taxon>
    </lineage>
</organism>
<feature type="transmembrane region" description="Helical" evidence="1">
    <location>
        <begin position="148"/>
        <end position="166"/>
    </location>
</feature>
<sequence>MAMVGRVRCPRCDERVRRDAKVCRFCGHERLPDLGAPERAIAAERRGAPAGPPAPPQAPATATLPAGAKLPWRGMRWYRSWWVRGPVLALVLVDGGLTALTPEEWVDEAIAVRVISGAAIFFIGGLMVFALVPWAFKRLIKRPSSYPRVLLSFPLMLLVWVGVHGMDLRRAELNPNAPSILQSTTETQRQRQLADDRAAFGSWLTTYSSSVDTRVEALAKLNRWARRDEPFSAQGQERLQEILALARKFRRQTLDLDENPYIADALPLMLRDATTLLAGVRLLVQMPDSPGQAEAKRVRADKLFERSQESGTKAVEMVDKVYIDFGGREAFP</sequence>
<keyword evidence="1" id="KW-0812">Transmembrane</keyword>
<protein>
    <submittedName>
        <fullName evidence="2">Unannotated protein</fullName>
    </submittedName>
</protein>
<proteinExistence type="predicted"/>
<gene>
    <name evidence="2" type="ORF">UFOPK3674_01757</name>
</gene>
<feature type="transmembrane region" description="Helical" evidence="1">
    <location>
        <begin position="81"/>
        <end position="102"/>
    </location>
</feature>
<accession>A0A6J7J9H7</accession>
<feature type="transmembrane region" description="Helical" evidence="1">
    <location>
        <begin position="114"/>
        <end position="136"/>
    </location>
</feature>
<reference evidence="2" key="1">
    <citation type="submission" date="2020-05" db="EMBL/GenBank/DDBJ databases">
        <authorList>
            <person name="Chiriac C."/>
            <person name="Salcher M."/>
            <person name="Ghai R."/>
            <person name="Kavagutti S V."/>
        </authorList>
    </citation>
    <scope>NUCLEOTIDE SEQUENCE</scope>
</reference>
<keyword evidence="1" id="KW-1133">Transmembrane helix</keyword>
<evidence type="ECO:0000313" key="2">
    <source>
        <dbReference type="EMBL" id="CAB4939915.1"/>
    </source>
</evidence>
<dbReference type="AlphaFoldDB" id="A0A6J7J9H7"/>